<name>A0A0C2JC23_9ACTN</name>
<reference evidence="3" key="1">
    <citation type="journal article" date="2015" name="Chem. Biol.">
        <title>Structure, bioactivity, and resistance mechanism of streptomonomicin, an unusual lasso Peptide from an understudied halophilic actinomycete.</title>
        <authorList>
            <person name="Metelev M."/>
            <person name="Tietz J.I."/>
            <person name="Melby J.O."/>
            <person name="Blair P.M."/>
            <person name="Zhu L."/>
            <person name="Livnat I."/>
            <person name="Severinov K."/>
            <person name="Mitchell D.A."/>
        </authorList>
    </citation>
    <scope>NUCLEOTIDE SEQUENCE [LARGE SCALE GENOMIC DNA]</scope>
    <source>
        <strain evidence="3">YIM 90003</strain>
    </source>
</reference>
<feature type="compositionally biased region" description="Basic and acidic residues" evidence="1">
    <location>
        <begin position="60"/>
        <end position="76"/>
    </location>
</feature>
<proteinExistence type="predicted"/>
<comment type="caution">
    <text evidence="2">The sequence shown here is derived from an EMBL/GenBank/DDBJ whole genome shotgun (WGS) entry which is preliminary data.</text>
</comment>
<feature type="compositionally biased region" description="Basic and acidic residues" evidence="1">
    <location>
        <begin position="27"/>
        <end position="39"/>
    </location>
</feature>
<evidence type="ECO:0000313" key="3">
    <source>
        <dbReference type="Proteomes" id="UP000031675"/>
    </source>
</evidence>
<dbReference type="RefSeq" id="WP_040276776.1">
    <property type="nucleotide sequence ID" value="NZ_JROO01000062.1"/>
</dbReference>
<gene>
    <name evidence="2" type="ORF">LP52_24525</name>
</gene>
<feature type="compositionally biased region" description="Basic and acidic residues" evidence="1">
    <location>
        <begin position="1"/>
        <end position="17"/>
    </location>
</feature>
<evidence type="ECO:0000313" key="2">
    <source>
        <dbReference type="EMBL" id="KIH96530.1"/>
    </source>
</evidence>
<feature type="region of interest" description="Disordered" evidence="1">
    <location>
        <begin position="1"/>
        <end position="76"/>
    </location>
</feature>
<organism evidence="2 3">
    <name type="scientific">Streptomonospora alba</name>
    <dbReference type="NCBI Taxonomy" id="183763"/>
    <lineage>
        <taxon>Bacteria</taxon>
        <taxon>Bacillati</taxon>
        <taxon>Actinomycetota</taxon>
        <taxon>Actinomycetes</taxon>
        <taxon>Streptosporangiales</taxon>
        <taxon>Nocardiopsidaceae</taxon>
        <taxon>Streptomonospora</taxon>
    </lineage>
</organism>
<dbReference type="Proteomes" id="UP000031675">
    <property type="component" value="Unassembled WGS sequence"/>
</dbReference>
<dbReference type="EMBL" id="JROO01000062">
    <property type="protein sequence ID" value="KIH96530.1"/>
    <property type="molecule type" value="Genomic_DNA"/>
</dbReference>
<dbReference type="AlphaFoldDB" id="A0A0C2JC23"/>
<accession>A0A0C2JC23</accession>
<keyword evidence="3" id="KW-1185">Reference proteome</keyword>
<sequence length="76" mass="8383">MSEPLGHEPEEPHDREYAPVLREDEEAQSREQARTEGRRVTGTGVPTSFEADSGAEDETETRSELEEPESGADKGP</sequence>
<evidence type="ECO:0000256" key="1">
    <source>
        <dbReference type="SAM" id="MobiDB-lite"/>
    </source>
</evidence>
<dbReference type="OrthoDB" id="3436909at2"/>
<protein>
    <submittedName>
        <fullName evidence="2">Uncharacterized protein</fullName>
    </submittedName>
</protein>